<dbReference type="Proteomes" id="UP001652660">
    <property type="component" value="Chromosome 10c"/>
</dbReference>
<evidence type="ECO:0000313" key="2">
    <source>
        <dbReference type="Proteomes" id="UP001652660"/>
    </source>
</evidence>
<proteinExistence type="inferred from homology"/>
<reference evidence="3" key="1">
    <citation type="submission" date="2025-08" db="UniProtKB">
        <authorList>
            <consortium name="RefSeq"/>
        </authorList>
    </citation>
    <scope>IDENTIFICATION</scope>
    <source>
        <tissue evidence="3">Leaves</tissue>
    </source>
</reference>
<comment type="similarity">
    <text evidence="1">Belongs to the UDP-glycosyltransferase family.</text>
</comment>
<dbReference type="PANTHER" id="PTHR11926">
    <property type="entry name" value="GLUCOSYL/GLUCURONOSYL TRANSFERASES"/>
    <property type="match status" value="1"/>
</dbReference>
<gene>
    <name evidence="3" type="primary">LOC113714267</name>
</gene>
<evidence type="ECO:0000313" key="3">
    <source>
        <dbReference type="RefSeq" id="XP_071925587.1"/>
    </source>
</evidence>
<sequence length="177" mass="19159">MEKESVCKAHVIVVPYHGQGHINPMVQFAKRLASKGIKITIATTASTAKTMERTSDLFSVVSMYDDITEGGVAGPGGFKGFLDRFEASGLKKLTEIVVKYENTDHPIKCLVHDADMMWASSVATELGIARAAFFTQSCAAIGTYYPMHCDLSGTEVPLPAFAIPGLPEDSPLVITWF</sequence>
<dbReference type="GeneID" id="113714267"/>
<accession>A0ABM4W1E0</accession>
<dbReference type="RefSeq" id="XP_071925587.1">
    <property type="nucleotide sequence ID" value="XM_072069486.1"/>
</dbReference>
<dbReference type="SUPFAM" id="SSF53756">
    <property type="entry name" value="UDP-Glycosyltransferase/glycogen phosphorylase"/>
    <property type="match status" value="1"/>
</dbReference>
<keyword evidence="2" id="KW-1185">Reference proteome</keyword>
<organism evidence="2 3">
    <name type="scientific">Coffea arabica</name>
    <name type="common">Arabian coffee</name>
    <dbReference type="NCBI Taxonomy" id="13443"/>
    <lineage>
        <taxon>Eukaryota</taxon>
        <taxon>Viridiplantae</taxon>
        <taxon>Streptophyta</taxon>
        <taxon>Embryophyta</taxon>
        <taxon>Tracheophyta</taxon>
        <taxon>Spermatophyta</taxon>
        <taxon>Magnoliopsida</taxon>
        <taxon>eudicotyledons</taxon>
        <taxon>Gunneridae</taxon>
        <taxon>Pentapetalae</taxon>
        <taxon>asterids</taxon>
        <taxon>lamiids</taxon>
        <taxon>Gentianales</taxon>
        <taxon>Rubiaceae</taxon>
        <taxon>Ixoroideae</taxon>
        <taxon>Gardenieae complex</taxon>
        <taxon>Bertiereae - Coffeeae clade</taxon>
        <taxon>Coffeeae</taxon>
        <taxon>Coffea</taxon>
    </lineage>
</organism>
<name>A0ABM4W1E0_COFAR</name>
<dbReference type="Gene3D" id="3.40.50.2000">
    <property type="entry name" value="Glycogen Phosphorylase B"/>
    <property type="match status" value="1"/>
</dbReference>
<evidence type="ECO:0000256" key="1">
    <source>
        <dbReference type="ARBA" id="ARBA00009995"/>
    </source>
</evidence>
<protein>
    <submittedName>
        <fullName evidence="3">Flavonol 7-O-beta-glucosyltransferase UGT74F1-like</fullName>
    </submittedName>
</protein>
<dbReference type="PANTHER" id="PTHR11926:SF1375">
    <property type="entry name" value="GLYCOSYLTRANSFERASE"/>
    <property type="match status" value="1"/>
</dbReference>